<feature type="region of interest" description="Disordered" evidence="3">
    <location>
        <begin position="293"/>
        <end position="336"/>
    </location>
</feature>
<dbReference type="GO" id="GO:0016020">
    <property type="term" value="C:membrane"/>
    <property type="evidence" value="ECO:0007669"/>
    <property type="project" value="UniProtKB-SubCell"/>
</dbReference>
<evidence type="ECO:0000313" key="7">
    <source>
        <dbReference type="Proteomes" id="UP000322699"/>
    </source>
</evidence>
<dbReference type="Gene3D" id="3.30.300.30">
    <property type="match status" value="1"/>
</dbReference>
<dbReference type="OrthoDB" id="268872at2"/>
<keyword evidence="6" id="KW-0966">Cell projection</keyword>
<feature type="region of interest" description="Disordered" evidence="3">
    <location>
        <begin position="478"/>
        <end position="505"/>
    </location>
</feature>
<evidence type="ECO:0000259" key="5">
    <source>
        <dbReference type="Pfam" id="PF01514"/>
    </source>
</evidence>
<keyword evidence="4" id="KW-1133">Transmembrane helix</keyword>
<protein>
    <submittedName>
        <fullName evidence="6">Flagellar MS-ring protein</fullName>
    </submittedName>
</protein>
<evidence type="ECO:0000256" key="1">
    <source>
        <dbReference type="ARBA" id="ARBA00004370"/>
    </source>
</evidence>
<keyword evidence="2 4" id="KW-0472">Membrane</keyword>
<proteinExistence type="predicted"/>
<dbReference type="PANTHER" id="PTHR30046">
    <property type="entry name" value="FLAGELLAR M-RING PROTEIN"/>
    <property type="match status" value="1"/>
</dbReference>
<evidence type="ECO:0000256" key="2">
    <source>
        <dbReference type="ARBA" id="ARBA00023136"/>
    </source>
</evidence>
<name>A0A5B1CGA8_9BACT</name>
<dbReference type="InterPro" id="IPR006182">
    <property type="entry name" value="FliF_N_dom"/>
</dbReference>
<keyword evidence="7" id="KW-1185">Reference proteome</keyword>
<sequence>MSFIKESTDQAREAFVSMPMQSRVITVMLGAAIAIGLAFLVKGDATKGTEFLFGGQSFSAQELAATERAFSRAGLNAWQREGQRILIPSDSKSEYLSALEDSSTLPMSMHSRVQDAIDSGTVFDSSDLRASRESVAKEQELASTIMSFDDVRMAKVEHDRGERVGLGRKTPQSCSVFVQPDGSSPLPRGRIMAITELIKASYAGMSADDVKVIDANATGTSSLVDEEDPMLRKQKEAEDWVYQKVKKLLAAYPAVVEVAAEIDPTMDVEKTVLKYDAEPTNLYSNSKKIEAVTNREPNGGVPGTGPNAVTVRSGSVEETYEATKTKEDNRESRGVAGQQYENSRLASLQVKQVKVSVSLPRSFYERQHKEKQLRDDPDIDPADIRMTDTDFENLKTKTEQSIQDTVLPLLPSGAAGADMLPLVSVTVFPDAPVIEAASPQTAKIALTWLSNSWQTLAMVALGLIALLVARSAAKGGGGSAPTDFSEGFGLELPQPPPEVATQMEDPDSMTITGGSLKDELLILVEDNPEVAANVIRGWIGDAA</sequence>
<feature type="compositionally biased region" description="Basic and acidic residues" evidence="3">
    <location>
        <begin position="321"/>
        <end position="333"/>
    </location>
</feature>
<dbReference type="EMBL" id="VRLW01000001">
    <property type="protein sequence ID" value="KAA1260227.1"/>
    <property type="molecule type" value="Genomic_DNA"/>
</dbReference>
<reference evidence="6 7" key="1">
    <citation type="submission" date="2019-08" db="EMBL/GenBank/DDBJ databases">
        <title>Deep-cultivation of Planctomycetes and their phenomic and genomic characterization uncovers novel biology.</title>
        <authorList>
            <person name="Wiegand S."/>
            <person name="Jogler M."/>
            <person name="Boedeker C."/>
            <person name="Pinto D."/>
            <person name="Vollmers J."/>
            <person name="Rivas-Marin E."/>
            <person name="Kohn T."/>
            <person name="Peeters S.H."/>
            <person name="Heuer A."/>
            <person name="Rast P."/>
            <person name="Oberbeckmann S."/>
            <person name="Bunk B."/>
            <person name="Jeske O."/>
            <person name="Meyerdierks A."/>
            <person name="Storesund J.E."/>
            <person name="Kallscheuer N."/>
            <person name="Luecker S."/>
            <person name="Lage O.M."/>
            <person name="Pohl T."/>
            <person name="Merkel B.J."/>
            <person name="Hornburger P."/>
            <person name="Mueller R.-W."/>
            <person name="Bruemmer F."/>
            <person name="Labrenz M."/>
            <person name="Spormann A.M."/>
            <person name="Op Den Camp H."/>
            <person name="Overmann J."/>
            <person name="Amann R."/>
            <person name="Jetten M.S.M."/>
            <person name="Mascher T."/>
            <person name="Medema M.H."/>
            <person name="Devos D.P."/>
            <person name="Kaster A.-K."/>
            <person name="Ovreas L."/>
            <person name="Rohde M."/>
            <person name="Galperin M.Y."/>
            <person name="Jogler C."/>
        </authorList>
    </citation>
    <scope>NUCLEOTIDE SEQUENCE [LARGE SCALE GENOMIC DNA]</scope>
    <source>
        <strain evidence="6 7">LF1</strain>
    </source>
</reference>
<comment type="subcellular location">
    <subcellularLocation>
        <location evidence="1">Membrane</location>
    </subcellularLocation>
</comment>
<dbReference type="Pfam" id="PF01514">
    <property type="entry name" value="YscJ_FliF"/>
    <property type="match status" value="1"/>
</dbReference>
<accession>A0A5B1CGA8</accession>
<comment type="caution">
    <text evidence="6">The sequence shown here is derived from an EMBL/GenBank/DDBJ whole genome shotgun (WGS) entry which is preliminary data.</text>
</comment>
<gene>
    <name evidence="6" type="ORF">LF1_27660</name>
</gene>
<keyword evidence="6" id="KW-0282">Flagellum</keyword>
<evidence type="ECO:0000256" key="3">
    <source>
        <dbReference type="SAM" id="MobiDB-lite"/>
    </source>
</evidence>
<keyword evidence="6" id="KW-0969">Cilium</keyword>
<evidence type="ECO:0000256" key="4">
    <source>
        <dbReference type="SAM" id="Phobius"/>
    </source>
</evidence>
<keyword evidence="4" id="KW-0812">Transmembrane</keyword>
<feature type="transmembrane region" description="Helical" evidence="4">
    <location>
        <begin position="21"/>
        <end position="41"/>
    </location>
</feature>
<organism evidence="6 7">
    <name type="scientific">Rubripirellula obstinata</name>
    <dbReference type="NCBI Taxonomy" id="406547"/>
    <lineage>
        <taxon>Bacteria</taxon>
        <taxon>Pseudomonadati</taxon>
        <taxon>Planctomycetota</taxon>
        <taxon>Planctomycetia</taxon>
        <taxon>Pirellulales</taxon>
        <taxon>Pirellulaceae</taxon>
        <taxon>Rubripirellula</taxon>
    </lineage>
</organism>
<dbReference type="Proteomes" id="UP000322699">
    <property type="component" value="Unassembled WGS sequence"/>
</dbReference>
<dbReference type="InterPro" id="IPR043427">
    <property type="entry name" value="YscJ/FliF"/>
</dbReference>
<dbReference type="PANTHER" id="PTHR30046:SF0">
    <property type="entry name" value="FLAGELLAR M-RING PROTEIN"/>
    <property type="match status" value="1"/>
</dbReference>
<dbReference type="InterPro" id="IPR045851">
    <property type="entry name" value="AMP-bd_C_sf"/>
</dbReference>
<dbReference type="RefSeq" id="WP_068266297.1">
    <property type="nucleotide sequence ID" value="NZ_LWSK01000116.1"/>
</dbReference>
<dbReference type="AlphaFoldDB" id="A0A5B1CGA8"/>
<feature type="domain" description="Flagellar M-ring N-terminal" evidence="5">
    <location>
        <begin position="71"/>
        <end position="217"/>
    </location>
</feature>
<evidence type="ECO:0000313" key="6">
    <source>
        <dbReference type="EMBL" id="KAA1260227.1"/>
    </source>
</evidence>